<dbReference type="GO" id="GO:0016787">
    <property type="term" value="F:hydrolase activity"/>
    <property type="evidence" value="ECO:0007669"/>
    <property type="project" value="UniProtKB-KW"/>
</dbReference>
<organism evidence="1 2">
    <name type="scientific">Caproicibacterium argilliputei</name>
    <dbReference type="NCBI Taxonomy" id="3030016"/>
    <lineage>
        <taxon>Bacteria</taxon>
        <taxon>Bacillati</taxon>
        <taxon>Bacillota</taxon>
        <taxon>Clostridia</taxon>
        <taxon>Eubacteriales</taxon>
        <taxon>Oscillospiraceae</taxon>
        <taxon>Caproicibacterium</taxon>
    </lineage>
</organism>
<gene>
    <name evidence="1" type="ORF">PXC00_01135</name>
</gene>
<name>A0AA97D938_9FIRM</name>
<dbReference type="GO" id="GO:0016747">
    <property type="term" value="F:acyltransferase activity, transferring groups other than amino-acyl groups"/>
    <property type="evidence" value="ECO:0007669"/>
    <property type="project" value="TreeGrafter"/>
</dbReference>
<dbReference type="InterPro" id="IPR050583">
    <property type="entry name" value="Mycobacterial_A85_antigen"/>
</dbReference>
<evidence type="ECO:0000313" key="2">
    <source>
        <dbReference type="Proteomes" id="UP001300604"/>
    </source>
</evidence>
<dbReference type="InterPro" id="IPR000801">
    <property type="entry name" value="Esterase-like"/>
</dbReference>
<dbReference type="SUPFAM" id="SSF53474">
    <property type="entry name" value="alpha/beta-Hydrolases"/>
    <property type="match status" value="1"/>
</dbReference>
<keyword evidence="2" id="KW-1185">Reference proteome</keyword>
<dbReference type="Pfam" id="PF00756">
    <property type="entry name" value="Esterase"/>
    <property type="match status" value="1"/>
</dbReference>
<dbReference type="InterPro" id="IPR029058">
    <property type="entry name" value="AB_hydrolase_fold"/>
</dbReference>
<proteinExistence type="predicted"/>
<dbReference type="Gene3D" id="3.40.50.1820">
    <property type="entry name" value="alpha/beta hydrolase"/>
    <property type="match status" value="1"/>
</dbReference>
<dbReference type="EMBL" id="CP135996">
    <property type="protein sequence ID" value="WOC32501.1"/>
    <property type="molecule type" value="Genomic_DNA"/>
</dbReference>
<dbReference type="PANTHER" id="PTHR48098">
    <property type="entry name" value="ENTEROCHELIN ESTERASE-RELATED"/>
    <property type="match status" value="1"/>
</dbReference>
<protein>
    <submittedName>
        <fullName evidence="1">Alpha/beta hydrolase family protein</fullName>
    </submittedName>
</protein>
<reference evidence="1" key="1">
    <citation type="submission" date="2023-09" db="EMBL/GenBank/DDBJ databases">
        <authorList>
            <person name="Zeng C."/>
        </authorList>
    </citation>
    <scope>NUCLEOTIDE SEQUENCE</scope>
    <source>
        <strain evidence="1">ZCY20-5</strain>
    </source>
</reference>
<dbReference type="RefSeq" id="WP_275844638.1">
    <property type="nucleotide sequence ID" value="NZ_CP135996.1"/>
</dbReference>
<keyword evidence="1" id="KW-0378">Hydrolase</keyword>
<dbReference type="Proteomes" id="UP001300604">
    <property type="component" value="Chromosome"/>
</dbReference>
<dbReference type="AlphaFoldDB" id="A0AA97D938"/>
<evidence type="ECO:0000313" key="1">
    <source>
        <dbReference type="EMBL" id="WOC32501.1"/>
    </source>
</evidence>
<sequence>MNFLSESLKKIVPFYAVLPMEQRRQDGSTEPFRTLYLLHGYSGNYTDWLYNTRIQQLADWYRIAVVMPSGDNSFYTDNGPKEERYATFLTQELPAFTRALFPLSAKREDTMLGGFSMGGYGAFYNGLRHPEVFGSVIALSSGFILDRVLMLQPGEHDNIEGYSFYESVFGDLSKLRGGDCDPEALAERLARSDKPRPRIYLACGTEDDLLGPNRAMRDRLRALGFDFTYEEGPGEHNWAFWDCYIERALKVLLGEPKKN</sequence>
<dbReference type="KEGG" id="carl:PXC00_01135"/>
<reference evidence="1" key="2">
    <citation type="submission" date="2024-06" db="EMBL/GenBank/DDBJ databases">
        <title>Caproicibacterium argilliputei sp. nov, a novel caproic acid producing anaerobic bacterium isolated from pit mud.</title>
        <authorList>
            <person name="Xia S."/>
        </authorList>
    </citation>
    <scope>NUCLEOTIDE SEQUENCE</scope>
    <source>
        <strain evidence="1">ZCY20-5</strain>
    </source>
</reference>
<accession>A0AA97D938</accession>
<dbReference type="PANTHER" id="PTHR48098:SF1">
    <property type="entry name" value="DIACYLGLYCEROL ACYLTRANSFERASE_MYCOLYLTRANSFERASE AG85A"/>
    <property type="match status" value="1"/>
</dbReference>